<evidence type="ECO:0000313" key="3">
    <source>
        <dbReference type="Proteomes" id="UP001359559"/>
    </source>
</evidence>
<keyword evidence="1" id="KW-0472">Membrane</keyword>
<organism evidence="2 3">
    <name type="scientific">Clitoria ternatea</name>
    <name type="common">Butterfly pea</name>
    <dbReference type="NCBI Taxonomy" id="43366"/>
    <lineage>
        <taxon>Eukaryota</taxon>
        <taxon>Viridiplantae</taxon>
        <taxon>Streptophyta</taxon>
        <taxon>Embryophyta</taxon>
        <taxon>Tracheophyta</taxon>
        <taxon>Spermatophyta</taxon>
        <taxon>Magnoliopsida</taxon>
        <taxon>eudicotyledons</taxon>
        <taxon>Gunneridae</taxon>
        <taxon>Pentapetalae</taxon>
        <taxon>rosids</taxon>
        <taxon>fabids</taxon>
        <taxon>Fabales</taxon>
        <taxon>Fabaceae</taxon>
        <taxon>Papilionoideae</taxon>
        <taxon>50 kb inversion clade</taxon>
        <taxon>NPAAA clade</taxon>
        <taxon>indigoferoid/millettioid clade</taxon>
        <taxon>Phaseoleae</taxon>
        <taxon>Clitoria</taxon>
    </lineage>
</organism>
<accession>A0AAN9P644</accession>
<dbReference type="EMBL" id="JAYKXN010000005">
    <property type="protein sequence ID" value="KAK7286730.1"/>
    <property type="molecule type" value="Genomic_DNA"/>
</dbReference>
<keyword evidence="1" id="KW-0812">Transmembrane</keyword>
<evidence type="ECO:0000256" key="1">
    <source>
        <dbReference type="SAM" id="Phobius"/>
    </source>
</evidence>
<evidence type="ECO:0000313" key="2">
    <source>
        <dbReference type="EMBL" id="KAK7286730.1"/>
    </source>
</evidence>
<keyword evidence="1" id="KW-1133">Transmembrane helix</keyword>
<comment type="caution">
    <text evidence="2">The sequence shown here is derived from an EMBL/GenBank/DDBJ whole genome shotgun (WGS) entry which is preliminary data.</text>
</comment>
<keyword evidence="3" id="KW-1185">Reference proteome</keyword>
<gene>
    <name evidence="2" type="ORF">RJT34_21941</name>
</gene>
<dbReference type="AlphaFoldDB" id="A0AAN9P644"/>
<protein>
    <submittedName>
        <fullName evidence="2">Uncharacterized protein</fullName>
    </submittedName>
</protein>
<name>A0AAN9P644_CLITE</name>
<sequence>MVWWLAKVFWFPKFFAFVLIEGLLHGSYDFINFASMWSMILFFKRSSISSVSLLLWILIAEKVDRTLLARKDLSEEIGIFGEVYKSLT</sequence>
<proteinExistence type="predicted"/>
<reference evidence="2 3" key="1">
    <citation type="submission" date="2024-01" db="EMBL/GenBank/DDBJ databases">
        <title>The genomes of 5 underutilized Papilionoideae crops provide insights into root nodulation and disease resistance.</title>
        <authorList>
            <person name="Yuan L."/>
        </authorList>
    </citation>
    <scope>NUCLEOTIDE SEQUENCE [LARGE SCALE GENOMIC DNA]</scope>
    <source>
        <strain evidence="2">LY-2023</strain>
        <tissue evidence="2">Leaf</tissue>
    </source>
</reference>
<feature type="transmembrane region" description="Helical" evidence="1">
    <location>
        <begin position="9"/>
        <end position="28"/>
    </location>
</feature>
<dbReference type="Proteomes" id="UP001359559">
    <property type="component" value="Unassembled WGS sequence"/>
</dbReference>